<protein>
    <submittedName>
        <fullName evidence="2">GGDEF domain-containing protein</fullName>
    </submittedName>
</protein>
<gene>
    <name evidence="2" type="ORF">GN234_29810</name>
</gene>
<dbReference type="InterPro" id="IPR043128">
    <property type="entry name" value="Rev_trsase/Diguanyl_cyclase"/>
</dbReference>
<dbReference type="RefSeq" id="WP_176689526.1">
    <property type="nucleotide sequence ID" value="NZ_CP048810.1"/>
</dbReference>
<evidence type="ECO:0000313" key="3">
    <source>
        <dbReference type="Proteomes" id="UP000509545"/>
    </source>
</evidence>
<feature type="compositionally biased region" description="Basic and acidic residues" evidence="1">
    <location>
        <begin position="114"/>
        <end position="123"/>
    </location>
</feature>
<dbReference type="EMBL" id="CP048810">
    <property type="protein sequence ID" value="QKS85872.1"/>
    <property type="molecule type" value="Genomic_DNA"/>
</dbReference>
<keyword evidence="3" id="KW-1185">Reference proteome</keyword>
<accession>A0A6N1CN43</accession>
<evidence type="ECO:0000313" key="2">
    <source>
        <dbReference type="EMBL" id="QKS85872.1"/>
    </source>
</evidence>
<evidence type="ECO:0000256" key="1">
    <source>
        <dbReference type="SAM" id="MobiDB-lite"/>
    </source>
</evidence>
<dbReference type="Proteomes" id="UP000509545">
    <property type="component" value="Chromosome"/>
</dbReference>
<dbReference type="Gene3D" id="3.30.70.270">
    <property type="match status" value="1"/>
</dbReference>
<reference evidence="2 3" key="1">
    <citation type="submission" date="2020-02" db="EMBL/GenBank/DDBJ databases">
        <authorList>
            <person name="Liang J."/>
        </authorList>
    </citation>
    <scope>NUCLEOTIDE SEQUENCE [LARGE SCALE GENOMIC DNA]</scope>
    <source>
        <strain evidence="2 3">L22-9</strain>
    </source>
</reference>
<dbReference type="KEGG" id="pbz:GN234_29810"/>
<proteinExistence type="predicted"/>
<organism evidence="2 3">
    <name type="scientific">Pseudomonas bijieensis</name>
    <dbReference type="NCBI Taxonomy" id="2681983"/>
    <lineage>
        <taxon>Bacteria</taxon>
        <taxon>Pseudomonadati</taxon>
        <taxon>Pseudomonadota</taxon>
        <taxon>Gammaproteobacteria</taxon>
        <taxon>Pseudomonadales</taxon>
        <taxon>Pseudomonadaceae</taxon>
        <taxon>Pseudomonas</taxon>
    </lineage>
</organism>
<sequence length="123" mass="14131">MPFIALDNLQMVDAFTWKWQMARNATHQTLCIELGNEAGAQVPLRISQRIEYDSLTELPHDALPGDRFTPSIFLSSRPDEQWAVMFLGLDRFHRINNVLGYPMSKDVDEPSVNPKRDGEPHEH</sequence>
<dbReference type="AlphaFoldDB" id="A0A6N1CN43"/>
<name>A0A6N1CN43_9PSED</name>
<feature type="region of interest" description="Disordered" evidence="1">
    <location>
        <begin position="101"/>
        <end position="123"/>
    </location>
</feature>